<comment type="caution">
    <text evidence="1">The sequence shown here is derived from an EMBL/GenBank/DDBJ whole genome shotgun (WGS) entry which is preliminary data.</text>
</comment>
<organism evidence="1 2">
    <name type="scientific">Winogradskya humida</name>
    <dbReference type="NCBI Taxonomy" id="113566"/>
    <lineage>
        <taxon>Bacteria</taxon>
        <taxon>Bacillati</taxon>
        <taxon>Actinomycetota</taxon>
        <taxon>Actinomycetes</taxon>
        <taxon>Micromonosporales</taxon>
        <taxon>Micromonosporaceae</taxon>
        <taxon>Winogradskya</taxon>
    </lineage>
</organism>
<protein>
    <submittedName>
        <fullName evidence="1">Uncharacterized protein</fullName>
    </submittedName>
</protein>
<reference evidence="1 2" key="1">
    <citation type="submission" date="2021-01" db="EMBL/GenBank/DDBJ databases">
        <title>Whole genome shotgun sequence of Actinoplanes humidus NBRC 14915.</title>
        <authorList>
            <person name="Komaki H."/>
            <person name="Tamura T."/>
        </authorList>
    </citation>
    <scope>NUCLEOTIDE SEQUENCE [LARGE SCALE GENOMIC DNA]</scope>
    <source>
        <strain evidence="1 2">NBRC 14915</strain>
    </source>
</reference>
<sequence length="66" mass="7274">MTIHPDDGSQPSQTPCPCGDYYCSDFMPKDQDRSQCCMYCGPYDCDVCGWIDPARASTPGDEEVPS</sequence>
<evidence type="ECO:0000313" key="2">
    <source>
        <dbReference type="Proteomes" id="UP000603200"/>
    </source>
</evidence>
<accession>A0ABQ3ZU93</accession>
<dbReference type="Proteomes" id="UP000603200">
    <property type="component" value="Unassembled WGS sequence"/>
</dbReference>
<name>A0ABQ3ZU93_9ACTN</name>
<evidence type="ECO:0000313" key="1">
    <source>
        <dbReference type="EMBL" id="GIE22124.1"/>
    </source>
</evidence>
<dbReference type="EMBL" id="BOMN01000066">
    <property type="protein sequence ID" value="GIE22124.1"/>
    <property type="molecule type" value="Genomic_DNA"/>
</dbReference>
<dbReference type="RefSeq" id="WP_203839226.1">
    <property type="nucleotide sequence ID" value="NZ_BAAATV010000002.1"/>
</dbReference>
<proteinExistence type="predicted"/>
<gene>
    <name evidence="1" type="ORF">Ahu01nite_052260</name>
</gene>
<keyword evidence="2" id="KW-1185">Reference proteome</keyword>